<keyword evidence="3" id="KW-1185">Reference proteome</keyword>
<dbReference type="InterPro" id="IPR013087">
    <property type="entry name" value="Znf_C2H2_type"/>
</dbReference>
<evidence type="ECO:0000313" key="2">
    <source>
        <dbReference type="EMBL" id="KIH66778.1"/>
    </source>
</evidence>
<organism evidence="2 3">
    <name type="scientific">Ancylostoma duodenale</name>
    <dbReference type="NCBI Taxonomy" id="51022"/>
    <lineage>
        <taxon>Eukaryota</taxon>
        <taxon>Metazoa</taxon>
        <taxon>Ecdysozoa</taxon>
        <taxon>Nematoda</taxon>
        <taxon>Chromadorea</taxon>
        <taxon>Rhabditida</taxon>
        <taxon>Rhabditina</taxon>
        <taxon>Rhabditomorpha</taxon>
        <taxon>Strongyloidea</taxon>
        <taxon>Ancylostomatidae</taxon>
        <taxon>Ancylostomatinae</taxon>
        <taxon>Ancylostoma</taxon>
    </lineage>
</organism>
<dbReference type="OrthoDB" id="10014897at2759"/>
<gene>
    <name evidence="2" type="ORF">ANCDUO_02892</name>
</gene>
<dbReference type="EMBL" id="KN726966">
    <property type="protein sequence ID" value="KIH66778.1"/>
    <property type="molecule type" value="Genomic_DNA"/>
</dbReference>
<name>A0A0C2DAL8_9BILA</name>
<dbReference type="Proteomes" id="UP000054047">
    <property type="component" value="Unassembled WGS sequence"/>
</dbReference>
<accession>A0A0C2DAL8</accession>
<dbReference type="PROSITE" id="PS00028">
    <property type="entry name" value="ZINC_FINGER_C2H2_1"/>
    <property type="match status" value="1"/>
</dbReference>
<sequence>MALGTCTKPFKRSDIAGVRLMPGCIRQSGAAGNARATRARQIRILHCSVCDEKCYGEDALDEHRLFSHCKVPRSDACAVCQAPLRTAEDFEKHTRMHTADLYMHCAVCR</sequence>
<reference evidence="2 3" key="1">
    <citation type="submission" date="2013-12" db="EMBL/GenBank/DDBJ databases">
        <title>Draft genome of the parsitic nematode Ancylostoma duodenale.</title>
        <authorList>
            <person name="Mitreva M."/>
        </authorList>
    </citation>
    <scope>NUCLEOTIDE SEQUENCE [LARGE SCALE GENOMIC DNA]</scope>
    <source>
        <strain evidence="2 3">Zhejiang</strain>
    </source>
</reference>
<dbReference type="AlphaFoldDB" id="A0A0C2DAL8"/>
<proteinExistence type="predicted"/>
<evidence type="ECO:0000259" key="1">
    <source>
        <dbReference type="PROSITE" id="PS00028"/>
    </source>
</evidence>
<protein>
    <submittedName>
        <fullName evidence="2">Zinc finger, C2H2 type</fullName>
    </submittedName>
</protein>
<feature type="domain" description="C2H2-type" evidence="1">
    <location>
        <begin position="77"/>
        <end position="97"/>
    </location>
</feature>
<evidence type="ECO:0000313" key="3">
    <source>
        <dbReference type="Proteomes" id="UP000054047"/>
    </source>
</evidence>
<dbReference type="SMART" id="SM00355">
    <property type="entry name" value="ZnF_C2H2"/>
    <property type="match status" value="2"/>
</dbReference>